<gene>
    <name evidence="1" type="ORF">SRAS04492_LOCUS3297</name>
</gene>
<dbReference type="AlphaFoldDB" id="A0A7S3CLD6"/>
<proteinExistence type="predicted"/>
<name>A0A7S3CLD6_9SPIT</name>
<reference evidence="1" key="1">
    <citation type="submission" date="2021-01" db="EMBL/GenBank/DDBJ databases">
        <authorList>
            <person name="Corre E."/>
            <person name="Pelletier E."/>
            <person name="Niang G."/>
            <person name="Scheremetjew M."/>
            <person name="Finn R."/>
            <person name="Kale V."/>
            <person name="Holt S."/>
            <person name="Cochrane G."/>
            <person name="Meng A."/>
            <person name="Brown T."/>
            <person name="Cohen L."/>
        </authorList>
    </citation>
    <scope>NUCLEOTIDE SEQUENCE</scope>
    <source>
        <strain evidence="1">Ras09</strain>
    </source>
</reference>
<sequence>MVNYQVTDYVENNDLVCFGLSSHDVEEWMPKYTKKAEHELNVLKSWIHGRDIEDLFVRPALKSDYNYNSYATRAQVRVALALAVIRELPVKNFYIRCWLVYGYYMFFVSNGLARGLKPARPLVIYQTQSERRTLLNYPDLFWWTQTRVLPRNPPMPSTDIEWRTRQTPVFHQYHKTTYRYRLRKPRFVPWDGSQNQPVMPFLHDSGTDVTNGTFRRNCNSTPALK</sequence>
<accession>A0A7S3CLD6</accession>
<organism evidence="1">
    <name type="scientific">Strombidium rassoulzadegani</name>
    <dbReference type="NCBI Taxonomy" id="1082188"/>
    <lineage>
        <taxon>Eukaryota</taxon>
        <taxon>Sar</taxon>
        <taxon>Alveolata</taxon>
        <taxon>Ciliophora</taxon>
        <taxon>Intramacronucleata</taxon>
        <taxon>Spirotrichea</taxon>
        <taxon>Oligotrichia</taxon>
        <taxon>Strombidiidae</taxon>
        <taxon>Strombidium</taxon>
    </lineage>
</organism>
<protein>
    <submittedName>
        <fullName evidence="1">Uncharacterized protein</fullName>
    </submittedName>
</protein>
<evidence type="ECO:0000313" key="1">
    <source>
        <dbReference type="EMBL" id="CAE0231499.1"/>
    </source>
</evidence>
<dbReference type="EMBL" id="HBIA01006470">
    <property type="protein sequence ID" value="CAE0231499.1"/>
    <property type="molecule type" value="Transcribed_RNA"/>
</dbReference>